<proteinExistence type="predicted"/>
<dbReference type="Proteomes" id="UP000217564">
    <property type="component" value="Unassembled WGS sequence"/>
</dbReference>
<evidence type="ECO:0000313" key="1">
    <source>
        <dbReference type="EMBL" id="PCC45159.1"/>
    </source>
</evidence>
<dbReference type="GO" id="GO:0008168">
    <property type="term" value="F:methyltransferase activity"/>
    <property type="evidence" value="ECO:0007669"/>
    <property type="project" value="UniProtKB-KW"/>
</dbReference>
<sequence length="275" mass="28343">MNNTRDKATQFHALHHGESPLLLSNAWDAASARIAEAAGVSAIATTSAGISWAAGLPDGDYLERSRAVAVAESIIRASELPVTADIEGGYADTAYGVSETVKAFLDVGVVGINIEDGDRSADDTSNRIAMAKKAADSAGVALFVNARTDVFLKEAEPNEDLVSHAVSRAERFVDAGADGIFVPGATEIDTVAALVERIDAPLNLMAGPGAPTVQNLAALGVARVSLGSAVAQAAYAVVKNATAELLTSGSYSRLEDSLDYSSLNDLASMNHSAVQ</sequence>
<dbReference type="SUPFAM" id="SSF51621">
    <property type="entry name" value="Phosphoenolpyruvate/pyruvate domain"/>
    <property type="match status" value="1"/>
</dbReference>
<evidence type="ECO:0000313" key="3">
    <source>
        <dbReference type="Proteomes" id="UP000217564"/>
    </source>
</evidence>
<dbReference type="Gene3D" id="3.20.20.60">
    <property type="entry name" value="Phosphoenolpyruvate-binding domains"/>
    <property type="match status" value="1"/>
</dbReference>
<keyword evidence="2" id="KW-0670">Pyruvate</keyword>
<protein>
    <submittedName>
        <fullName evidence="1">3-methyl-2-oxobutanoate hydroxymethyltransferase</fullName>
    </submittedName>
    <submittedName>
        <fullName evidence="2">Isocitrate lyase/phosphoenolpyruvate mutase family protein</fullName>
    </submittedName>
</protein>
<dbReference type="Proteomes" id="UP000297736">
    <property type="component" value="Unassembled WGS sequence"/>
</dbReference>
<evidence type="ECO:0000313" key="2">
    <source>
        <dbReference type="EMBL" id="TGD36408.1"/>
    </source>
</evidence>
<reference evidence="2 4" key="2">
    <citation type="submission" date="2018-10" db="EMBL/GenBank/DDBJ databases">
        <title>Brevibacterium genomes from Austrain hard cheese rinds.</title>
        <authorList>
            <person name="Anast J.M."/>
            <person name="Dzieciol M."/>
            <person name="Schultz D.L."/>
            <person name="Mann E."/>
            <person name="Wagner M."/>
            <person name="Schmitz-Esser S."/>
        </authorList>
    </citation>
    <scope>NUCLEOTIDE SEQUENCE [LARGE SCALE GENOMIC DNA]</scope>
    <source>
        <strain evidence="2 4">L261</strain>
    </source>
</reference>
<dbReference type="InterPro" id="IPR015813">
    <property type="entry name" value="Pyrv/PenolPyrv_kinase-like_dom"/>
</dbReference>
<dbReference type="PANTHER" id="PTHR42905:SF16">
    <property type="entry name" value="CARBOXYPHOSPHONOENOLPYRUVATE PHOSPHONOMUTASE-LIKE PROTEIN (AFU_ORTHOLOGUE AFUA_5G07230)"/>
    <property type="match status" value="1"/>
</dbReference>
<evidence type="ECO:0000313" key="4">
    <source>
        <dbReference type="Proteomes" id="UP000297736"/>
    </source>
</evidence>
<dbReference type="GO" id="GO:0032259">
    <property type="term" value="P:methylation"/>
    <property type="evidence" value="ECO:0007669"/>
    <property type="project" value="UniProtKB-KW"/>
</dbReference>
<organism evidence="1 3">
    <name type="scientific">Brevibacterium aurantiacum</name>
    <dbReference type="NCBI Taxonomy" id="273384"/>
    <lineage>
        <taxon>Bacteria</taxon>
        <taxon>Bacillati</taxon>
        <taxon>Actinomycetota</taxon>
        <taxon>Actinomycetes</taxon>
        <taxon>Micrococcales</taxon>
        <taxon>Brevibacteriaceae</taxon>
        <taxon>Brevibacterium</taxon>
    </lineage>
</organism>
<dbReference type="InterPro" id="IPR039556">
    <property type="entry name" value="ICL/PEPM"/>
</dbReference>
<comment type="caution">
    <text evidence="1">The sequence shown here is derived from an EMBL/GenBank/DDBJ whole genome shotgun (WGS) entry which is preliminary data.</text>
</comment>
<dbReference type="GO" id="GO:0016829">
    <property type="term" value="F:lyase activity"/>
    <property type="evidence" value="ECO:0007669"/>
    <property type="project" value="UniProtKB-KW"/>
</dbReference>
<name>A0A2A3Z0Y0_BREAU</name>
<dbReference type="Pfam" id="PF13714">
    <property type="entry name" value="PEP_mutase"/>
    <property type="match status" value="1"/>
</dbReference>
<accession>A0A2A3Z0Y0</accession>
<dbReference type="EMBL" id="NRGP01000029">
    <property type="protein sequence ID" value="PCC45159.1"/>
    <property type="molecule type" value="Genomic_DNA"/>
</dbReference>
<dbReference type="AlphaFoldDB" id="A0A2A3Z0Y0"/>
<dbReference type="InterPro" id="IPR040442">
    <property type="entry name" value="Pyrv_kinase-like_dom_sf"/>
</dbReference>
<dbReference type="CDD" id="cd00377">
    <property type="entry name" value="ICL_PEPM"/>
    <property type="match status" value="1"/>
</dbReference>
<reference evidence="1 3" key="1">
    <citation type="journal article" date="2017" name="Elife">
        <title>Extensive horizontal gene transfer in cheese-associated bacteria.</title>
        <authorList>
            <person name="Bonham K.S."/>
            <person name="Wolfe B.E."/>
            <person name="Dutton R.J."/>
        </authorList>
    </citation>
    <scope>NUCLEOTIDE SEQUENCE [LARGE SCALE GENOMIC DNA]</scope>
    <source>
        <strain evidence="1 3">947_7</strain>
    </source>
</reference>
<dbReference type="PANTHER" id="PTHR42905">
    <property type="entry name" value="PHOSPHOENOLPYRUVATE CARBOXYLASE"/>
    <property type="match status" value="1"/>
</dbReference>
<gene>
    <name evidence="1" type="ORF">CIK64_17150</name>
    <name evidence="2" type="ORF">EB834_19895</name>
</gene>
<keyword evidence="1" id="KW-0808">Transferase</keyword>
<dbReference type="RefSeq" id="WP_096162989.1">
    <property type="nucleotide sequence ID" value="NZ_NRGP01000029.1"/>
</dbReference>
<keyword evidence="1" id="KW-0489">Methyltransferase</keyword>
<keyword evidence="2" id="KW-0456">Lyase</keyword>
<dbReference type="EMBL" id="RHFF01000037">
    <property type="protein sequence ID" value="TGD36408.1"/>
    <property type="molecule type" value="Genomic_DNA"/>
</dbReference>